<dbReference type="AlphaFoldDB" id="A0A7S6VFW7"/>
<dbReference type="PANTHER" id="PTHR22916:SF3">
    <property type="entry name" value="UDP-GLCNAC:BETAGAL BETA-1,3-N-ACETYLGLUCOSAMINYLTRANSFERASE-LIKE PROTEIN 1"/>
    <property type="match status" value="1"/>
</dbReference>
<dbReference type="CDD" id="cd04196">
    <property type="entry name" value="GT_2_like_d"/>
    <property type="match status" value="1"/>
</dbReference>
<organism evidence="2">
    <name type="scientific">Leuconostoc mesenteroides</name>
    <dbReference type="NCBI Taxonomy" id="1245"/>
    <lineage>
        <taxon>Bacteria</taxon>
        <taxon>Bacillati</taxon>
        <taxon>Bacillota</taxon>
        <taxon>Bacilli</taxon>
        <taxon>Lactobacillales</taxon>
        <taxon>Lactobacillaceae</taxon>
        <taxon>Leuconostoc</taxon>
    </lineage>
</organism>
<reference evidence="2" key="1">
    <citation type="journal article" date="2020" name="FEMS Microbiol. Lett.">
        <title>Screening for texturing Leuconostoc and genomics behind polysaccharide production.</title>
        <authorList>
            <person name="Poulsen V.K."/>
            <person name="Koza A."/>
            <person name="Al-Nakeeb K."/>
            <person name="Oeregaard G."/>
        </authorList>
    </citation>
    <scope>NUCLEOTIDE SEQUENCE</scope>
    <source>
        <strain evidence="2">Ln1</strain>
    </source>
</reference>
<dbReference type="PANTHER" id="PTHR22916">
    <property type="entry name" value="GLYCOSYLTRANSFERASE"/>
    <property type="match status" value="1"/>
</dbReference>
<dbReference type="GO" id="GO:0016758">
    <property type="term" value="F:hexosyltransferase activity"/>
    <property type="evidence" value="ECO:0007669"/>
    <property type="project" value="UniProtKB-ARBA"/>
</dbReference>
<sequence length="345" mass="39871">MKNIAILMSTYNGEKYVEEQIISIFHQNYDESQLNLTLYIRDDHSSDSTREIIAKLSKKYNIVLDFDGQNLGFAKSFYKLLDKAEADYYFFADQDDVWVPNKLSLFVDRFNKLENQGQKNIGVFSDAWIANELAESTGKRLLEARSPRIRDYKLSFLDQLFEFYAQGASMAVNKRIIEKLLELPFTEIPFKESHDHFIGLVVSHIGCMSYIHEATLLYRQTGSNVYGARNDANKSILQRLESISSRVKTVQFLLLTAELVTASIGSEVNKGISDELQKLNTKKNIYYATKFFIRYRRYVSYSNPIIVSLLYGIYFNPNTVLHQQILSLIHRRCPHENNLGTSTKL</sequence>
<dbReference type="InterPro" id="IPR001173">
    <property type="entry name" value="Glyco_trans_2-like"/>
</dbReference>
<name>A0A7S6VFW7_LEUME</name>
<protein>
    <submittedName>
        <fullName evidence="2">GT</fullName>
    </submittedName>
</protein>
<dbReference type="InterPro" id="IPR029044">
    <property type="entry name" value="Nucleotide-diphossugar_trans"/>
</dbReference>
<dbReference type="EMBL" id="MT799691">
    <property type="protein sequence ID" value="QOW37959.1"/>
    <property type="molecule type" value="Genomic_DNA"/>
</dbReference>
<dbReference type="SUPFAM" id="SSF53448">
    <property type="entry name" value="Nucleotide-diphospho-sugar transferases"/>
    <property type="match status" value="1"/>
</dbReference>
<evidence type="ECO:0000259" key="1">
    <source>
        <dbReference type="Pfam" id="PF00535"/>
    </source>
</evidence>
<proteinExistence type="predicted"/>
<feature type="domain" description="Glycosyltransferase 2-like" evidence="1">
    <location>
        <begin position="6"/>
        <end position="115"/>
    </location>
</feature>
<accession>A0A7S6VFW7</accession>
<dbReference type="Pfam" id="PF00535">
    <property type="entry name" value="Glycos_transf_2"/>
    <property type="match status" value="1"/>
</dbReference>
<evidence type="ECO:0000313" key="2">
    <source>
        <dbReference type="EMBL" id="QOW37959.1"/>
    </source>
</evidence>
<dbReference type="Gene3D" id="3.90.550.10">
    <property type="entry name" value="Spore Coat Polysaccharide Biosynthesis Protein SpsA, Chain A"/>
    <property type="match status" value="1"/>
</dbReference>